<dbReference type="Proteomes" id="UP000177954">
    <property type="component" value="Unassembled WGS sequence"/>
</dbReference>
<sequence length="77" mass="9178">MTKFTKKETEELARMISRAFDDVARKKDITDLRVHVDKRFDEVVAMLRLLPTRGELMGQSHIMRRLDRIEKRLNIAH</sequence>
<evidence type="ECO:0000313" key="2">
    <source>
        <dbReference type="Proteomes" id="UP000177954"/>
    </source>
</evidence>
<dbReference type="AlphaFoldDB" id="A0A1G2H477"/>
<evidence type="ECO:0000313" key="1">
    <source>
        <dbReference type="EMBL" id="OGZ56778.1"/>
    </source>
</evidence>
<dbReference type="EMBL" id="MHNZ01000007">
    <property type="protein sequence ID" value="OGZ56778.1"/>
    <property type="molecule type" value="Genomic_DNA"/>
</dbReference>
<proteinExistence type="predicted"/>
<protein>
    <submittedName>
        <fullName evidence="1">Uncharacterized protein</fullName>
    </submittedName>
</protein>
<accession>A0A1G2H477</accession>
<name>A0A1G2H477_9BACT</name>
<organism evidence="1 2">
    <name type="scientific">Candidatus Ryanbacteria bacterium RIFCSPLOWO2_02_FULL_47_14</name>
    <dbReference type="NCBI Taxonomy" id="1802129"/>
    <lineage>
        <taxon>Bacteria</taxon>
        <taxon>Candidatus Ryaniibacteriota</taxon>
    </lineage>
</organism>
<gene>
    <name evidence="1" type="ORF">A3J04_03075</name>
</gene>
<comment type="caution">
    <text evidence="1">The sequence shown here is derived from an EMBL/GenBank/DDBJ whole genome shotgun (WGS) entry which is preliminary data.</text>
</comment>
<reference evidence="1 2" key="1">
    <citation type="journal article" date="2016" name="Nat. Commun.">
        <title>Thousands of microbial genomes shed light on interconnected biogeochemical processes in an aquifer system.</title>
        <authorList>
            <person name="Anantharaman K."/>
            <person name="Brown C.T."/>
            <person name="Hug L.A."/>
            <person name="Sharon I."/>
            <person name="Castelle C.J."/>
            <person name="Probst A.J."/>
            <person name="Thomas B.C."/>
            <person name="Singh A."/>
            <person name="Wilkins M.J."/>
            <person name="Karaoz U."/>
            <person name="Brodie E.L."/>
            <person name="Williams K.H."/>
            <person name="Hubbard S.S."/>
            <person name="Banfield J.F."/>
        </authorList>
    </citation>
    <scope>NUCLEOTIDE SEQUENCE [LARGE SCALE GENOMIC DNA]</scope>
</reference>